<evidence type="ECO:0000313" key="2">
    <source>
        <dbReference type="Proteomes" id="UP001596160"/>
    </source>
</evidence>
<dbReference type="EMBL" id="JBHSKP010000037">
    <property type="protein sequence ID" value="MFC5156578.1"/>
    <property type="molecule type" value="Genomic_DNA"/>
</dbReference>
<reference evidence="2" key="1">
    <citation type="journal article" date="2019" name="Int. J. Syst. Evol. Microbiol.">
        <title>The Global Catalogue of Microorganisms (GCM) 10K type strain sequencing project: providing services to taxonomists for standard genome sequencing and annotation.</title>
        <authorList>
            <consortium name="The Broad Institute Genomics Platform"/>
            <consortium name="The Broad Institute Genome Sequencing Center for Infectious Disease"/>
            <person name="Wu L."/>
            <person name="Ma J."/>
        </authorList>
    </citation>
    <scope>NUCLEOTIDE SEQUENCE [LARGE SCALE GENOMIC DNA]</scope>
    <source>
        <strain evidence="2">PCU 266</strain>
    </source>
</reference>
<evidence type="ECO:0000313" key="1">
    <source>
        <dbReference type="EMBL" id="MFC5156578.1"/>
    </source>
</evidence>
<protein>
    <recommendedName>
        <fullName evidence="3">Transposase</fullName>
    </recommendedName>
</protein>
<evidence type="ECO:0008006" key="3">
    <source>
        <dbReference type="Google" id="ProtNLM"/>
    </source>
</evidence>
<gene>
    <name evidence="1" type="ORF">ACFPRH_33185</name>
</gene>
<name>A0ABW0ASB0_9ACTN</name>
<proteinExistence type="predicted"/>
<dbReference type="Proteomes" id="UP001596160">
    <property type="component" value="Unassembled WGS sequence"/>
</dbReference>
<keyword evidence="2" id="KW-1185">Reference proteome</keyword>
<organism evidence="1 2">
    <name type="scientific">Streptomyces amakusaensis</name>
    <dbReference type="NCBI Taxonomy" id="67271"/>
    <lineage>
        <taxon>Bacteria</taxon>
        <taxon>Bacillati</taxon>
        <taxon>Actinomycetota</taxon>
        <taxon>Actinomycetes</taxon>
        <taxon>Kitasatosporales</taxon>
        <taxon>Streptomycetaceae</taxon>
        <taxon>Streptomyces</taxon>
    </lineage>
</organism>
<accession>A0ABW0ASB0</accession>
<dbReference type="RefSeq" id="WP_344484206.1">
    <property type="nucleotide sequence ID" value="NZ_BAAASB010000023.1"/>
</dbReference>
<comment type="caution">
    <text evidence="1">The sequence shown here is derived from an EMBL/GenBank/DDBJ whole genome shotgun (WGS) entry which is preliminary data.</text>
</comment>
<sequence length="83" mass="9363">MNATQQYLLDCHRAARLGERMPPQPGRHDWQLIRELDGLTPAALSAEPGREPRARGGRSAVRAFVASLLRRGRRTRTRTRTCA</sequence>